<dbReference type="PANTHER" id="PTHR43639">
    <property type="entry name" value="OXIDOREDUCTASE, SHORT-CHAIN DEHYDROGENASE/REDUCTASE FAMILY (AFU_ORTHOLOGUE AFUA_5G02870)"/>
    <property type="match status" value="1"/>
</dbReference>
<dbReference type="EMBL" id="JAJEWP010000002">
    <property type="protein sequence ID" value="MCC2616614.1"/>
    <property type="molecule type" value="Genomic_DNA"/>
</dbReference>
<evidence type="ECO:0000256" key="2">
    <source>
        <dbReference type="ARBA" id="ARBA00023002"/>
    </source>
</evidence>
<name>A0ABS8GA79_9ALTE</name>
<dbReference type="InterPro" id="IPR020904">
    <property type="entry name" value="Sc_DH/Rdtase_CS"/>
</dbReference>
<protein>
    <submittedName>
        <fullName evidence="3">SDR family oxidoreductase</fullName>
    </submittedName>
</protein>
<comment type="similarity">
    <text evidence="1">Belongs to the short-chain dehydrogenases/reductases (SDR) family.</text>
</comment>
<dbReference type="Gene3D" id="3.40.50.720">
    <property type="entry name" value="NAD(P)-binding Rossmann-like Domain"/>
    <property type="match status" value="1"/>
</dbReference>
<accession>A0ABS8GA79</accession>
<evidence type="ECO:0000313" key="4">
    <source>
        <dbReference type="Proteomes" id="UP001520878"/>
    </source>
</evidence>
<organism evidence="3 4">
    <name type="scientific">Fluctibacter halophilus</name>
    <dbReference type="NCBI Taxonomy" id="226011"/>
    <lineage>
        <taxon>Bacteria</taxon>
        <taxon>Pseudomonadati</taxon>
        <taxon>Pseudomonadota</taxon>
        <taxon>Gammaproteobacteria</taxon>
        <taxon>Alteromonadales</taxon>
        <taxon>Alteromonadaceae</taxon>
        <taxon>Fluctibacter</taxon>
    </lineage>
</organism>
<comment type="caution">
    <text evidence="3">The sequence shown here is derived from an EMBL/GenBank/DDBJ whole genome shotgun (WGS) entry which is preliminary data.</text>
</comment>
<dbReference type="PRINTS" id="PR00081">
    <property type="entry name" value="GDHRDH"/>
</dbReference>
<dbReference type="PROSITE" id="PS00061">
    <property type="entry name" value="ADH_SHORT"/>
    <property type="match status" value="1"/>
</dbReference>
<evidence type="ECO:0000313" key="3">
    <source>
        <dbReference type="EMBL" id="MCC2616614.1"/>
    </source>
</evidence>
<keyword evidence="4" id="KW-1185">Reference proteome</keyword>
<dbReference type="InterPro" id="IPR002347">
    <property type="entry name" value="SDR_fam"/>
</dbReference>
<sequence length="255" mass="26307">MIRKHKQQPVAVVTGGSRGIGAATAIALADAGYAVCIHYRNNDAAAQKTIAAIRDNNGHCIAVKGDIGVQSDVAALFTTASESLGPITAVVNNAAVLSTQTDMLGITAERLANTVQTNLMGTFYCCQQAVRHMSTRFGHSGGSIVNVSSLAARTGAPNEYIDYAASKGAVDTLTKGLAKEVAAQGIRVNGVRPAYIDTDMHADGGEPGRVARVAPTIPLQRGGTPQDVANAIVWLLSDKAAFINGELLDVAGGLP</sequence>
<proteinExistence type="inferred from homology"/>
<dbReference type="PANTHER" id="PTHR43639:SF1">
    <property type="entry name" value="SHORT-CHAIN DEHYDROGENASE_REDUCTASE FAMILY PROTEIN"/>
    <property type="match status" value="1"/>
</dbReference>
<evidence type="ECO:0000256" key="1">
    <source>
        <dbReference type="ARBA" id="ARBA00006484"/>
    </source>
</evidence>
<gene>
    <name evidence="3" type="ORF">LJ739_10205</name>
</gene>
<dbReference type="Pfam" id="PF13561">
    <property type="entry name" value="adh_short_C2"/>
    <property type="match status" value="1"/>
</dbReference>
<dbReference type="SUPFAM" id="SSF51735">
    <property type="entry name" value="NAD(P)-binding Rossmann-fold domains"/>
    <property type="match status" value="1"/>
</dbReference>
<dbReference type="RefSeq" id="WP_229160121.1">
    <property type="nucleotide sequence ID" value="NZ_JAJEWP010000002.1"/>
</dbReference>
<keyword evidence="2" id="KW-0560">Oxidoreductase</keyword>
<dbReference type="InterPro" id="IPR036291">
    <property type="entry name" value="NAD(P)-bd_dom_sf"/>
</dbReference>
<dbReference type="Proteomes" id="UP001520878">
    <property type="component" value="Unassembled WGS sequence"/>
</dbReference>
<dbReference type="CDD" id="cd05233">
    <property type="entry name" value="SDR_c"/>
    <property type="match status" value="1"/>
</dbReference>
<dbReference type="PRINTS" id="PR00080">
    <property type="entry name" value="SDRFAMILY"/>
</dbReference>
<reference evidence="3 4" key="1">
    <citation type="submission" date="2021-10" db="EMBL/GenBank/DDBJ databases">
        <title>Draft genome of Aestuariibacter halophilus JC2043.</title>
        <authorList>
            <person name="Emsley S.A."/>
            <person name="Pfannmuller K.M."/>
            <person name="Ushijima B."/>
            <person name="Saw J.H."/>
            <person name="Videau P."/>
        </authorList>
    </citation>
    <scope>NUCLEOTIDE SEQUENCE [LARGE SCALE GENOMIC DNA]</scope>
    <source>
        <strain evidence="3 4">JC2043</strain>
    </source>
</reference>